<dbReference type="AlphaFoldDB" id="A0A0R0M243"/>
<gene>
    <name evidence="2" type="ORF">M153_8410003953</name>
</gene>
<comment type="caution">
    <text evidence="2">The sequence shown here is derived from an EMBL/GenBank/DDBJ whole genome shotgun (WGS) entry which is preliminary data.</text>
</comment>
<organism evidence="2 3">
    <name type="scientific">Pseudoloma neurophilia</name>
    <dbReference type="NCBI Taxonomy" id="146866"/>
    <lineage>
        <taxon>Eukaryota</taxon>
        <taxon>Fungi</taxon>
        <taxon>Fungi incertae sedis</taxon>
        <taxon>Microsporidia</taxon>
        <taxon>Pseudoloma</taxon>
    </lineage>
</organism>
<sequence>MKKSFPGIPKTAITGNTGVNGEKEQGVRELIDKLDVLGLSMMETKLYKSYPGRGDISINRYLEQFDEFSKGKEISVLIKTLRNSSDGNFYNWLSGIENEDYETWEELKVEIVDLFGTEDEKNSLQEWMSVLNKGFRPGKIENDICLLFSKKQKASMSIGEILSFGARTLMAEYASELETAKSWSDAIKIGRKLDMNFERNRLLRLEIKKRNDIKGNHGSKWQYNRAKQNEVKIGGQKEQIVPKHITCYNCKGNHYRSSCPKLREVKLIKNSELKTDVERNDKNLLILKISLSKK</sequence>
<evidence type="ECO:0000313" key="3">
    <source>
        <dbReference type="Proteomes" id="UP000051530"/>
    </source>
</evidence>
<accession>A0A0R0M243</accession>
<name>A0A0R0M243_9MICR</name>
<evidence type="ECO:0000313" key="2">
    <source>
        <dbReference type="EMBL" id="KRH93476.1"/>
    </source>
</evidence>
<keyword evidence="3" id="KW-1185">Reference proteome</keyword>
<dbReference type="VEuPathDB" id="MicrosporidiaDB:M153_8410003953"/>
<dbReference type="EMBL" id="LGUB01000322">
    <property type="protein sequence ID" value="KRH93476.1"/>
    <property type="molecule type" value="Genomic_DNA"/>
</dbReference>
<reference evidence="2 3" key="1">
    <citation type="submission" date="2015-07" db="EMBL/GenBank/DDBJ databases">
        <title>The genome of Pseudoloma neurophilia, a relevant intracellular parasite of the zebrafish.</title>
        <authorList>
            <person name="Ndikumana S."/>
            <person name="Pelin A."/>
            <person name="Sanders J."/>
            <person name="Corradi N."/>
        </authorList>
    </citation>
    <scope>NUCLEOTIDE SEQUENCE [LARGE SCALE GENOMIC DNA]</scope>
    <source>
        <strain evidence="2 3">MK1</strain>
    </source>
</reference>
<proteinExistence type="predicted"/>
<evidence type="ECO:0000256" key="1">
    <source>
        <dbReference type="SAM" id="MobiDB-lite"/>
    </source>
</evidence>
<dbReference type="Proteomes" id="UP000051530">
    <property type="component" value="Unassembled WGS sequence"/>
</dbReference>
<protein>
    <submittedName>
        <fullName evidence="2">Uncharacterized protein</fullName>
    </submittedName>
</protein>
<feature type="region of interest" description="Disordered" evidence="1">
    <location>
        <begin position="1"/>
        <end position="20"/>
    </location>
</feature>